<dbReference type="EMBL" id="DXCX01000096">
    <property type="protein sequence ID" value="HIY74157.1"/>
    <property type="molecule type" value="Genomic_DNA"/>
</dbReference>
<dbReference type="PANTHER" id="PTHR30388">
    <property type="entry name" value="ALDEHYDE OXIDOREDUCTASE MOLYBDENUM COFACTOR ASSEMBLY PROTEIN"/>
    <property type="match status" value="1"/>
</dbReference>
<sequence>METADLLARMAFSCTVLDDRPDYARPERFPRAEAVLCRDLAHLASGDLPGPEDCALLMSRSHDLDLLLLRAILPAEPAFLGGLGSRKKGAFLRAALAREGFSQAQLERMVLPVGLPLGGETPAEIALSVAAQLVQLRSRGELSFSSSKKSEKNC</sequence>
<organism evidence="2 3">
    <name type="scientific">Candidatus Intestinimonas merdavium</name>
    <dbReference type="NCBI Taxonomy" id="2838622"/>
    <lineage>
        <taxon>Bacteria</taxon>
        <taxon>Bacillati</taxon>
        <taxon>Bacillota</taxon>
        <taxon>Clostridia</taxon>
        <taxon>Eubacteriales</taxon>
        <taxon>Intestinimonas</taxon>
    </lineage>
</organism>
<dbReference type="InterPro" id="IPR027051">
    <property type="entry name" value="XdhC_Rossmann_dom"/>
</dbReference>
<dbReference type="Pfam" id="PF13478">
    <property type="entry name" value="XdhC_C"/>
    <property type="match status" value="1"/>
</dbReference>
<evidence type="ECO:0000313" key="3">
    <source>
        <dbReference type="Proteomes" id="UP000886824"/>
    </source>
</evidence>
<evidence type="ECO:0000313" key="2">
    <source>
        <dbReference type="EMBL" id="HIY74157.1"/>
    </source>
</evidence>
<dbReference type="InterPro" id="IPR052698">
    <property type="entry name" value="MoCofactor_Util/Proc"/>
</dbReference>
<protein>
    <submittedName>
        <fullName evidence="2">XdhC family protein</fullName>
    </submittedName>
</protein>
<name>A0A9D2CEL5_9FIRM</name>
<accession>A0A9D2CEL5</accession>
<feature type="domain" description="XdhC Rossmann" evidence="1">
    <location>
        <begin position="3"/>
        <end position="133"/>
    </location>
</feature>
<gene>
    <name evidence="2" type="ORF">H9826_09345</name>
</gene>
<reference evidence="2" key="1">
    <citation type="journal article" date="2021" name="PeerJ">
        <title>Extensive microbial diversity within the chicken gut microbiome revealed by metagenomics and culture.</title>
        <authorList>
            <person name="Gilroy R."/>
            <person name="Ravi A."/>
            <person name="Getino M."/>
            <person name="Pursley I."/>
            <person name="Horton D.L."/>
            <person name="Alikhan N.F."/>
            <person name="Baker D."/>
            <person name="Gharbi K."/>
            <person name="Hall N."/>
            <person name="Watson M."/>
            <person name="Adriaenssens E.M."/>
            <person name="Foster-Nyarko E."/>
            <person name="Jarju S."/>
            <person name="Secka A."/>
            <person name="Antonio M."/>
            <person name="Oren A."/>
            <person name="Chaudhuri R.R."/>
            <person name="La Ragione R."/>
            <person name="Hildebrand F."/>
            <person name="Pallen M.J."/>
        </authorList>
    </citation>
    <scope>NUCLEOTIDE SEQUENCE</scope>
    <source>
        <strain evidence="2">CHK33-7979</strain>
    </source>
</reference>
<proteinExistence type="predicted"/>
<dbReference type="Gene3D" id="3.40.50.720">
    <property type="entry name" value="NAD(P)-binding Rossmann-like Domain"/>
    <property type="match status" value="1"/>
</dbReference>
<evidence type="ECO:0000259" key="1">
    <source>
        <dbReference type="Pfam" id="PF13478"/>
    </source>
</evidence>
<dbReference type="Proteomes" id="UP000886824">
    <property type="component" value="Unassembled WGS sequence"/>
</dbReference>
<dbReference type="AlphaFoldDB" id="A0A9D2CEL5"/>
<dbReference type="PANTHER" id="PTHR30388:SF6">
    <property type="entry name" value="XANTHINE DEHYDROGENASE SUBUNIT A-RELATED"/>
    <property type="match status" value="1"/>
</dbReference>
<reference evidence="2" key="2">
    <citation type="submission" date="2021-04" db="EMBL/GenBank/DDBJ databases">
        <authorList>
            <person name="Gilroy R."/>
        </authorList>
    </citation>
    <scope>NUCLEOTIDE SEQUENCE</scope>
    <source>
        <strain evidence="2">CHK33-7979</strain>
    </source>
</reference>
<comment type="caution">
    <text evidence="2">The sequence shown here is derived from an EMBL/GenBank/DDBJ whole genome shotgun (WGS) entry which is preliminary data.</text>
</comment>